<feature type="transmembrane region" description="Helical" evidence="7">
    <location>
        <begin position="91"/>
        <end position="112"/>
    </location>
</feature>
<feature type="transmembrane region" description="Helical" evidence="7">
    <location>
        <begin position="337"/>
        <end position="355"/>
    </location>
</feature>
<proteinExistence type="predicted"/>
<feature type="transmembrane region" description="Helical" evidence="7">
    <location>
        <begin position="371"/>
        <end position="391"/>
    </location>
</feature>
<reference evidence="8" key="1">
    <citation type="submission" date="2021-01" db="EMBL/GenBank/DDBJ databases">
        <authorList>
            <consortium name="Genoscope - CEA"/>
            <person name="William W."/>
        </authorList>
    </citation>
    <scope>NUCLEOTIDE SEQUENCE</scope>
</reference>
<dbReference type="InterPro" id="IPR004299">
    <property type="entry name" value="MBOAT_fam"/>
</dbReference>
<keyword evidence="6" id="KW-0012">Acyltransferase</keyword>
<evidence type="ECO:0000256" key="1">
    <source>
        <dbReference type="ARBA" id="ARBA00004141"/>
    </source>
</evidence>
<protein>
    <submittedName>
        <fullName evidence="8">Uncharacterized protein</fullName>
    </submittedName>
</protein>
<dbReference type="Proteomes" id="UP000688137">
    <property type="component" value="Unassembled WGS sequence"/>
</dbReference>
<name>A0A8S1MPF8_PARPR</name>
<accession>A0A8S1MPF8</accession>
<feature type="transmembrane region" description="Helical" evidence="7">
    <location>
        <begin position="403"/>
        <end position="421"/>
    </location>
</feature>
<sequence>MIIQFINILEEQLQKINFINFEIDLFVILLYMIICTPLGFLFHYIKNPNGRLYYNLFMGIFFSMIICKEWFPLMLGWTIVIYFIAQIFKKCALPVSIVAFGVLSFVHIYRLIYQYLSWRMDYNAIQMLLTARYIFYACDKQDGKVQGKTSFMMYLSYIFMFPNLVVAPIPYYAFVSLIERKTDYSYYTPKFALISFLKALAVSMAELLIRPHFDTDWYYSDEWKYQYSLWFKFAMIFIITPCARFTYIAAFYFTQAAMDAMGLTYNDKTKKNDLWLVFDYSFELEKNVVIKTQKWNCNIQNWLKYCFYDRLQKRFGSLTFYLVFMISSLWHGFYLSYYFFFIFWAITGQVYKYFYKAQRRFYFIPQSIRHLLAWIFGILTFDHFATAVRVLQWEKTIELHNSVYWIPHIVILVIFLFFNITQYGQKDGKPKDGRSKKQE</sequence>
<feature type="transmembrane region" description="Helical" evidence="7">
    <location>
        <begin position="315"/>
        <end position="331"/>
    </location>
</feature>
<comment type="caution">
    <text evidence="8">The sequence shown here is derived from an EMBL/GenBank/DDBJ whole genome shotgun (WGS) entry which is preliminary data.</text>
</comment>
<organism evidence="8 9">
    <name type="scientific">Paramecium primaurelia</name>
    <dbReference type="NCBI Taxonomy" id="5886"/>
    <lineage>
        <taxon>Eukaryota</taxon>
        <taxon>Sar</taxon>
        <taxon>Alveolata</taxon>
        <taxon>Ciliophora</taxon>
        <taxon>Intramacronucleata</taxon>
        <taxon>Oligohymenophorea</taxon>
        <taxon>Peniculida</taxon>
        <taxon>Parameciidae</taxon>
        <taxon>Paramecium</taxon>
    </lineage>
</organism>
<evidence type="ECO:0000256" key="6">
    <source>
        <dbReference type="ARBA" id="ARBA00023315"/>
    </source>
</evidence>
<feature type="transmembrane region" description="Helical" evidence="7">
    <location>
        <begin position="190"/>
        <end position="209"/>
    </location>
</feature>
<dbReference type="AlphaFoldDB" id="A0A8S1MPF8"/>
<dbReference type="EMBL" id="CAJJDM010000070">
    <property type="protein sequence ID" value="CAD8082318.1"/>
    <property type="molecule type" value="Genomic_DNA"/>
</dbReference>
<dbReference type="PANTHER" id="PTHR13906">
    <property type="entry name" value="PORCUPINE"/>
    <property type="match status" value="1"/>
</dbReference>
<keyword evidence="3 7" id="KW-0812">Transmembrane</keyword>
<dbReference type="GO" id="GO:0016746">
    <property type="term" value="F:acyltransferase activity"/>
    <property type="evidence" value="ECO:0007669"/>
    <property type="project" value="UniProtKB-KW"/>
</dbReference>
<evidence type="ECO:0000313" key="8">
    <source>
        <dbReference type="EMBL" id="CAD8082318.1"/>
    </source>
</evidence>
<dbReference type="OMA" id="FFNITQY"/>
<dbReference type="Pfam" id="PF03062">
    <property type="entry name" value="MBOAT"/>
    <property type="match status" value="1"/>
</dbReference>
<keyword evidence="2" id="KW-0808">Transferase</keyword>
<gene>
    <name evidence="8" type="ORF">PPRIM_AZ9-3.1.T0670194</name>
</gene>
<keyword evidence="5 7" id="KW-0472">Membrane</keyword>
<feature type="transmembrane region" description="Helical" evidence="7">
    <location>
        <begin position="21"/>
        <end position="45"/>
    </location>
</feature>
<evidence type="ECO:0000256" key="4">
    <source>
        <dbReference type="ARBA" id="ARBA00022989"/>
    </source>
</evidence>
<dbReference type="InterPro" id="IPR049941">
    <property type="entry name" value="LPLAT_7/PORCN-like"/>
</dbReference>
<dbReference type="GO" id="GO:0030258">
    <property type="term" value="P:lipid modification"/>
    <property type="evidence" value="ECO:0007669"/>
    <property type="project" value="TreeGrafter"/>
</dbReference>
<feature type="transmembrane region" description="Helical" evidence="7">
    <location>
        <begin position="57"/>
        <end position="84"/>
    </location>
</feature>
<evidence type="ECO:0000256" key="2">
    <source>
        <dbReference type="ARBA" id="ARBA00022679"/>
    </source>
</evidence>
<evidence type="ECO:0000256" key="7">
    <source>
        <dbReference type="SAM" id="Phobius"/>
    </source>
</evidence>
<feature type="transmembrane region" description="Helical" evidence="7">
    <location>
        <begin position="229"/>
        <end position="253"/>
    </location>
</feature>
<evidence type="ECO:0000313" key="9">
    <source>
        <dbReference type="Proteomes" id="UP000688137"/>
    </source>
</evidence>
<keyword evidence="9" id="KW-1185">Reference proteome</keyword>
<feature type="transmembrane region" description="Helical" evidence="7">
    <location>
        <begin position="154"/>
        <end position="178"/>
    </location>
</feature>
<evidence type="ECO:0000256" key="3">
    <source>
        <dbReference type="ARBA" id="ARBA00022692"/>
    </source>
</evidence>
<keyword evidence="4 7" id="KW-1133">Transmembrane helix</keyword>
<dbReference type="GO" id="GO:0016020">
    <property type="term" value="C:membrane"/>
    <property type="evidence" value="ECO:0007669"/>
    <property type="project" value="UniProtKB-SubCell"/>
</dbReference>
<evidence type="ECO:0000256" key="5">
    <source>
        <dbReference type="ARBA" id="ARBA00023136"/>
    </source>
</evidence>
<comment type="subcellular location">
    <subcellularLocation>
        <location evidence="1">Membrane</location>
        <topology evidence="1">Multi-pass membrane protein</topology>
    </subcellularLocation>
</comment>
<dbReference type="PANTHER" id="PTHR13906:SF4">
    <property type="entry name" value="LYSOPHOSPHOLIPID ACYLTRANSFERASE 6"/>
    <property type="match status" value="1"/>
</dbReference>